<organism evidence="1 2">
    <name type="scientific">Haloferax volcanii (strain ATCC 29605 / DSM 3757 / JCM 8879 / NBRC 14742 / NCIMB 2012 / VKM B-1768 / DS2)</name>
    <name type="common">Halobacterium volcanii</name>
    <dbReference type="NCBI Taxonomy" id="309800"/>
    <lineage>
        <taxon>Archaea</taxon>
        <taxon>Methanobacteriati</taxon>
        <taxon>Methanobacteriota</taxon>
        <taxon>Stenosarchaea group</taxon>
        <taxon>Halobacteria</taxon>
        <taxon>Halobacteriales</taxon>
        <taxon>Haloferacaceae</taxon>
        <taxon>Haloferax</taxon>
    </lineage>
</organism>
<dbReference type="GeneID" id="8924489"/>
<protein>
    <submittedName>
        <fullName evidence="1">Uncharacterized protein</fullName>
    </submittedName>
</protein>
<dbReference type="EMBL" id="AOHU01000109">
    <property type="protein sequence ID" value="ELY23306.1"/>
    <property type="molecule type" value="Genomic_DNA"/>
</dbReference>
<comment type="caution">
    <text evidence="1">The sequence shown here is derived from an EMBL/GenBank/DDBJ whole genome shotgun (WGS) entry which is preliminary data.</text>
</comment>
<dbReference type="AlphaFoldDB" id="A0A384KQ24"/>
<dbReference type="OrthoDB" id="378791at2157"/>
<dbReference type="RefSeq" id="WP_004045398.1">
    <property type="nucleotide sequence ID" value="NC_013967.1"/>
</dbReference>
<evidence type="ECO:0000313" key="2">
    <source>
        <dbReference type="Proteomes" id="UP000011532"/>
    </source>
</evidence>
<reference evidence="2" key="1">
    <citation type="submission" date="2012-11" db="EMBL/GenBank/DDBJ databases">
        <authorList>
            <person name="Becker E.A."/>
            <person name="Seitzer P."/>
            <person name="Tritt A."/>
            <person name="Larsen D."/>
            <person name="Yao A."/>
            <person name="Wu D."/>
            <person name="Darling A."/>
            <person name="Eisen J.A."/>
            <person name="Facciotti M.T."/>
        </authorList>
    </citation>
    <scope>NUCLEOTIDE SEQUENCE [LARGE SCALE GENOMIC DNA]</scope>
    <source>
        <strain evidence="2">ATCC 29605 / DSM 3757 / JCM 8879 / NBRC 14742 / NCIMB 2012 / VKM B-1768 / DS2</strain>
    </source>
</reference>
<reference evidence="1 2" key="2">
    <citation type="journal article" date="2014" name="PLoS Genet.">
        <title>Phylogenetically driven sequencing of extremely halophilic archaea reveals strategies for static and dynamic osmo-response.</title>
        <authorList>
            <person name="Becker E.A."/>
            <person name="Seitzer P.M."/>
            <person name="Tritt A."/>
            <person name="Larsen D."/>
            <person name="Krusor M."/>
            <person name="Yao A.I."/>
            <person name="Wu D."/>
            <person name="Madern D."/>
            <person name="Eisen J.A."/>
            <person name="Darling A.E."/>
            <person name="Facciotti M.T."/>
        </authorList>
    </citation>
    <scope>NUCLEOTIDE SEQUENCE [LARGE SCALE GENOMIC DNA]</scope>
    <source>
        <strain evidence="2">ATCC 29605 / DSM 3757 / JCM 8879 / NBRC 14742 / NCIMB 2012 / VKM B-1768 / DS2</strain>
    </source>
</reference>
<sequence length="176" mass="17623">MRRGRATLALVGLLVAAVAAVAFVGLGAATVTTDSANFTSVGNDSLANQTIDVTNDTRSLYVELDNDTATASEPVEVAVFEVDADGNETEVDRVQISAADGTTELYEFDALDPTNVSTYRVEVLGTASAIDSSALDVGTVAAVSSGGGFLGGSSGGIGIGAIAVVGIGGYLALKED</sequence>
<proteinExistence type="predicted"/>
<accession>A0A384KQ24</accession>
<evidence type="ECO:0000313" key="1">
    <source>
        <dbReference type="EMBL" id="ELY23306.1"/>
    </source>
</evidence>
<dbReference type="Proteomes" id="UP000011532">
    <property type="component" value="Unassembled WGS sequence"/>
</dbReference>
<name>A0A384KQ24_HALVD</name>
<gene>
    <name evidence="1" type="ORF">C498_19614</name>
</gene>